<dbReference type="STRING" id="673862.BABL1_gene_167"/>
<evidence type="ECO:0000313" key="3">
    <source>
        <dbReference type="Proteomes" id="UP000018769"/>
    </source>
</evidence>
<dbReference type="NCBIfam" id="TIGR02778">
    <property type="entry name" value="ligD_pol"/>
    <property type="match status" value="1"/>
</dbReference>
<dbReference type="eggNOG" id="COG3285">
    <property type="taxonomic scope" value="Bacteria"/>
</dbReference>
<organism evidence="2 3">
    <name type="scientific">Candidatus Babela massiliensis</name>
    <dbReference type="NCBI Taxonomy" id="673862"/>
    <lineage>
        <taxon>Bacteria</taxon>
        <taxon>Candidatus Babelota</taxon>
        <taxon>Candidatus Babeliae</taxon>
        <taxon>Candidatus Babeliales</taxon>
        <taxon>Candidatus Babeliaceae</taxon>
        <taxon>Candidatus Babela</taxon>
    </lineage>
</organism>
<gene>
    <name evidence="2" type="primary">ykoU</name>
    <name evidence="2" type="ORF">BABL1_gene_167</name>
</gene>
<keyword evidence="3" id="KW-1185">Reference proteome</keyword>
<dbReference type="OrthoDB" id="9802472at2"/>
<dbReference type="InterPro" id="IPR052171">
    <property type="entry name" value="NHEJ_LigD"/>
</dbReference>
<name>V6DGX3_9BACT</name>
<dbReference type="PANTHER" id="PTHR42705:SF2">
    <property type="entry name" value="BIFUNCTIONAL NON-HOMOLOGOUS END JOINING PROTEIN LIGD"/>
    <property type="match status" value="1"/>
</dbReference>
<dbReference type="HOGENOM" id="CLU_008325_1_1_7"/>
<dbReference type="PANTHER" id="PTHR42705">
    <property type="entry name" value="BIFUNCTIONAL NON-HOMOLOGOUS END JOINING PROTEIN LIGD"/>
    <property type="match status" value="1"/>
</dbReference>
<dbReference type="EMBL" id="HG793133">
    <property type="protein sequence ID" value="CDK30847.1"/>
    <property type="molecule type" value="Genomic_DNA"/>
</dbReference>
<feature type="domain" description="DNA ligase D polymerase" evidence="1">
    <location>
        <begin position="32"/>
        <end position="293"/>
    </location>
</feature>
<proteinExistence type="predicted"/>
<evidence type="ECO:0000313" key="2">
    <source>
        <dbReference type="EMBL" id="CDK30847.1"/>
    </source>
</evidence>
<protein>
    <submittedName>
        <fullName evidence="2">Eukaryotic-type DNA primase</fullName>
    </submittedName>
</protein>
<dbReference type="Proteomes" id="UP000018769">
    <property type="component" value="Chromosome I"/>
</dbReference>
<dbReference type="KEGG" id="dpb:BABL1_gene_167"/>
<sequence length="313" mass="36696">MNKIKINNHLIEISKEDKILYSNNLDNSEDITKAQILEYYKSISKLMLPQLKNRPLMMRRYPNGINGKFFYQKNISSYFPHWIKRAKILLKTQSNKYNEYVVCQNEATLIYLSNQAVLEYHIWLSKIDKINYPDKLIFDLDPSTLDFEPLRKCALMLKELLENLDLVPFLMTTGSHGLHVVVPIKQINKPNKLIDFATLKKLADRCAEQIVIKEPELFTLKIRKKSREKKLFIDTLRNQYGATSIAPYSTRAKPNCPIATPLNWQEIYQKDLHSQKYNIKNIINRIKSIEDPWSSFFKSAKNININQALSKIK</sequence>
<reference evidence="2 3" key="1">
    <citation type="journal article" date="2015" name="Biol. Direct">
        <title>Babela massiliensis, a representative of a widespread bacterial phylum with unusual adaptations to parasitism in amoebae.</title>
        <authorList>
            <person name="Pagnier I."/>
            <person name="Yutin N."/>
            <person name="Croce O."/>
            <person name="Makarova K.S."/>
            <person name="Wolf Y.I."/>
            <person name="Benamar S."/>
            <person name="Raoult D."/>
            <person name="Koonin E.V."/>
            <person name="La Scola B."/>
        </authorList>
    </citation>
    <scope>NUCLEOTIDE SEQUENCE [LARGE SCALE GENOMIC DNA]</scope>
    <source>
        <strain evidence="3">BABL1</strain>
    </source>
</reference>
<dbReference type="InterPro" id="IPR014145">
    <property type="entry name" value="LigD_pol_dom"/>
</dbReference>
<dbReference type="AlphaFoldDB" id="V6DGX3"/>
<dbReference type="Pfam" id="PF21686">
    <property type="entry name" value="LigD_Prim-Pol"/>
    <property type="match status" value="1"/>
</dbReference>
<dbReference type="Gene3D" id="3.90.920.10">
    <property type="entry name" value="DNA primase, PRIM domain"/>
    <property type="match status" value="1"/>
</dbReference>
<accession>V6DGX3</accession>
<dbReference type="CDD" id="cd04861">
    <property type="entry name" value="LigD_Pol_like"/>
    <property type="match status" value="1"/>
</dbReference>
<evidence type="ECO:0000259" key="1">
    <source>
        <dbReference type="Pfam" id="PF21686"/>
    </source>
</evidence>
<dbReference type="RefSeq" id="WP_023792619.1">
    <property type="nucleotide sequence ID" value="NC_023003.1"/>
</dbReference>